<evidence type="ECO:0000313" key="2">
    <source>
        <dbReference type="Proteomes" id="UP001165064"/>
    </source>
</evidence>
<accession>A0ACB5U0Q3</accession>
<keyword evidence="2" id="KW-1185">Reference proteome</keyword>
<reference evidence="1" key="1">
    <citation type="submission" date="2023-04" db="EMBL/GenBank/DDBJ databases">
        <title>Ambrosiozyma monospora NBRC 10751.</title>
        <authorList>
            <person name="Ichikawa N."/>
            <person name="Sato H."/>
            <person name="Tonouchi N."/>
        </authorList>
    </citation>
    <scope>NUCLEOTIDE SEQUENCE</scope>
    <source>
        <strain evidence="1">NBRC 10751</strain>
    </source>
</reference>
<dbReference type="Proteomes" id="UP001165064">
    <property type="component" value="Unassembled WGS sequence"/>
</dbReference>
<protein>
    <submittedName>
        <fullName evidence="1">Unnamed protein product</fullName>
    </submittedName>
</protein>
<dbReference type="EMBL" id="BSXS01010739">
    <property type="protein sequence ID" value="GME98807.1"/>
    <property type="molecule type" value="Genomic_DNA"/>
</dbReference>
<sequence>MTKDPVYLHSNNWKESLQEQVKLVYQIVSNGVIDVESKKILSDIYSIATSIAFITIERSSLATRTECISFNGNLAMNEYEQLLCERDASNIDLYGSNTQIPVQGSDGAQTLQESSSDKRPKGHGVPSRQRLSREVLLVLNEWFTQNEENPYLSPEDIKVLTGKTGLTSSQVKNWASNRRRKEKSHRISKEVHDILY</sequence>
<name>A0ACB5U0Q3_AMBMO</name>
<comment type="caution">
    <text evidence="1">The sequence shown here is derived from an EMBL/GenBank/DDBJ whole genome shotgun (WGS) entry which is preliminary data.</text>
</comment>
<gene>
    <name evidence="1" type="ORF">Amon02_001052700</name>
</gene>
<evidence type="ECO:0000313" key="1">
    <source>
        <dbReference type="EMBL" id="GME98807.1"/>
    </source>
</evidence>
<proteinExistence type="predicted"/>
<organism evidence="1 2">
    <name type="scientific">Ambrosiozyma monospora</name>
    <name type="common">Yeast</name>
    <name type="synonym">Endomycopsis monosporus</name>
    <dbReference type="NCBI Taxonomy" id="43982"/>
    <lineage>
        <taxon>Eukaryota</taxon>
        <taxon>Fungi</taxon>
        <taxon>Dikarya</taxon>
        <taxon>Ascomycota</taxon>
        <taxon>Saccharomycotina</taxon>
        <taxon>Pichiomycetes</taxon>
        <taxon>Pichiales</taxon>
        <taxon>Pichiaceae</taxon>
        <taxon>Ambrosiozyma</taxon>
    </lineage>
</organism>